<protein>
    <recommendedName>
        <fullName evidence="1">ATPase BadF/BadG/BcrA/BcrD type domain-containing protein</fullName>
    </recommendedName>
</protein>
<dbReference type="Pfam" id="PF01869">
    <property type="entry name" value="BcrAD_BadFG"/>
    <property type="match status" value="1"/>
</dbReference>
<dbReference type="SUPFAM" id="SSF53067">
    <property type="entry name" value="Actin-like ATPase domain"/>
    <property type="match status" value="1"/>
</dbReference>
<dbReference type="InterPro" id="IPR002731">
    <property type="entry name" value="ATPase_BadF"/>
</dbReference>
<dbReference type="InterPro" id="IPR043129">
    <property type="entry name" value="ATPase_NBD"/>
</dbReference>
<evidence type="ECO:0000313" key="3">
    <source>
        <dbReference type="Proteomes" id="UP000612585"/>
    </source>
</evidence>
<comment type="caution">
    <text evidence="2">The sequence shown here is derived from an EMBL/GenBank/DDBJ whole genome shotgun (WGS) entry which is preliminary data.</text>
</comment>
<gene>
    <name evidence="2" type="ORF">Vau01_117610</name>
</gene>
<reference evidence="2" key="1">
    <citation type="submission" date="2021-01" db="EMBL/GenBank/DDBJ databases">
        <title>Whole genome shotgun sequence of Virgisporangium aurantiacum NBRC 16421.</title>
        <authorList>
            <person name="Komaki H."/>
            <person name="Tamura T."/>
        </authorList>
    </citation>
    <scope>NUCLEOTIDE SEQUENCE</scope>
    <source>
        <strain evidence="2">NBRC 16421</strain>
    </source>
</reference>
<proteinExistence type="predicted"/>
<evidence type="ECO:0000259" key="1">
    <source>
        <dbReference type="Pfam" id="PF01869"/>
    </source>
</evidence>
<dbReference type="PANTHER" id="PTHR43190:SF3">
    <property type="entry name" value="N-ACETYL-D-GLUCOSAMINE KINASE"/>
    <property type="match status" value="1"/>
</dbReference>
<organism evidence="2 3">
    <name type="scientific">Virgisporangium aurantiacum</name>
    <dbReference type="NCBI Taxonomy" id="175570"/>
    <lineage>
        <taxon>Bacteria</taxon>
        <taxon>Bacillati</taxon>
        <taxon>Actinomycetota</taxon>
        <taxon>Actinomycetes</taxon>
        <taxon>Micromonosporales</taxon>
        <taxon>Micromonosporaceae</taxon>
        <taxon>Virgisporangium</taxon>
    </lineage>
</organism>
<dbReference type="PANTHER" id="PTHR43190">
    <property type="entry name" value="N-ACETYL-D-GLUCOSAMINE KINASE"/>
    <property type="match status" value="1"/>
</dbReference>
<dbReference type="AlphaFoldDB" id="A0A8J3ZLK1"/>
<dbReference type="EMBL" id="BOPG01000112">
    <property type="protein sequence ID" value="GIJ64245.1"/>
    <property type="molecule type" value="Genomic_DNA"/>
</dbReference>
<feature type="domain" description="ATPase BadF/BadG/BcrA/BcrD type" evidence="1">
    <location>
        <begin position="65"/>
        <end position="294"/>
    </location>
</feature>
<sequence length="313" mass="32347">MTLETYIGIDVGGSGVRVRAIVDGRRQRAEDRGPVPRAVGHIDAPALGARIGGLVASIHGDVTAERVAVGLTGMPGLLEEPAELAGHLHRHLATRTVIIASDCLTTHVGALGGRPGCVVAAGTGVIVLGTDHATTWNRVDGWGHLLGDEGSGSWIGAQGLRAALRHADGRDGGSALLDAELRGRFGDVDPALRAIYGSPSPAHELAAFAPNVAHAAHAGDPVARDIWHRAGVHLATAAHAAARGLPPNFSWGGRLFDAGSLLLESFRAELVRRVPDARLSEPEGQAADGALLLACRGLTADAKPYALEFPAVR</sequence>
<keyword evidence="3" id="KW-1185">Reference proteome</keyword>
<dbReference type="InterPro" id="IPR052519">
    <property type="entry name" value="Euk-type_GlcNAc_Kinase"/>
</dbReference>
<accession>A0A8J3ZLK1</accession>
<evidence type="ECO:0000313" key="2">
    <source>
        <dbReference type="EMBL" id="GIJ64245.1"/>
    </source>
</evidence>
<dbReference type="RefSeq" id="WP_204012399.1">
    <property type="nucleotide sequence ID" value="NZ_BOPG01000112.1"/>
</dbReference>
<name>A0A8J3ZLK1_9ACTN</name>
<dbReference type="Proteomes" id="UP000612585">
    <property type="component" value="Unassembled WGS sequence"/>
</dbReference>
<dbReference type="Gene3D" id="3.30.420.40">
    <property type="match status" value="2"/>
</dbReference>